<name>A0ABQ4N0B0_9BACL</name>
<reference evidence="1 2" key="1">
    <citation type="submission" date="2021-04" db="EMBL/GenBank/DDBJ databases">
        <title>Draft genome sequence of Paenibacillus cisolokensis, LC2-13A.</title>
        <authorList>
            <person name="Uke A."/>
            <person name="Chhe C."/>
            <person name="Baramee S."/>
            <person name="Kosugi A."/>
        </authorList>
    </citation>
    <scope>NUCLEOTIDE SEQUENCE [LARGE SCALE GENOMIC DNA]</scope>
    <source>
        <strain evidence="1 2">LC2-13A</strain>
    </source>
</reference>
<organism evidence="1 2">
    <name type="scientific">Paenibacillus cisolokensis</name>
    <dbReference type="NCBI Taxonomy" id="1658519"/>
    <lineage>
        <taxon>Bacteria</taxon>
        <taxon>Bacillati</taxon>
        <taxon>Bacillota</taxon>
        <taxon>Bacilli</taxon>
        <taxon>Bacillales</taxon>
        <taxon>Paenibacillaceae</taxon>
        <taxon>Paenibacillus</taxon>
    </lineage>
</organism>
<proteinExistence type="predicted"/>
<sequence>MHDHMEKAWLDLDYAPKLPRDKTRGIGIVGAGAIVQACHLPAYRMAGLNVVPLTPSELEDAFRSLKEKPVRESQEKQDLILLKQKLQESIPILKERKHNN</sequence>
<comment type="caution">
    <text evidence="1">The sequence shown here is derived from an EMBL/GenBank/DDBJ whole genome shotgun (WGS) entry which is preliminary data.</text>
</comment>
<evidence type="ECO:0000313" key="1">
    <source>
        <dbReference type="EMBL" id="GIQ61602.1"/>
    </source>
</evidence>
<gene>
    <name evidence="1" type="ORF">PACILC2_01700</name>
</gene>
<keyword evidence="2" id="KW-1185">Reference proteome</keyword>
<evidence type="ECO:0000313" key="2">
    <source>
        <dbReference type="Proteomes" id="UP000680304"/>
    </source>
</evidence>
<dbReference type="RefSeq" id="WP_062492151.1">
    <property type="nucleotide sequence ID" value="NZ_BOVJ01000006.1"/>
</dbReference>
<dbReference type="Proteomes" id="UP000680304">
    <property type="component" value="Unassembled WGS sequence"/>
</dbReference>
<protein>
    <submittedName>
        <fullName evidence="1">Uncharacterized protein</fullName>
    </submittedName>
</protein>
<dbReference type="EMBL" id="BOVJ01000006">
    <property type="protein sequence ID" value="GIQ61602.1"/>
    <property type="molecule type" value="Genomic_DNA"/>
</dbReference>
<accession>A0ABQ4N0B0</accession>